<evidence type="ECO:0000259" key="3">
    <source>
        <dbReference type="Pfam" id="PF06722"/>
    </source>
</evidence>
<proteinExistence type="inferred from homology"/>
<organism evidence="4 5">
    <name type="scientific">Lentzea cavernae</name>
    <dbReference type="NCBI Taxonomy" id="2020703"/>
    <lineage>
        <taxon>Bacteria</taxon>
        <taxon>Bacillati</taxon>
        <taxon>Actinomycetota</taxon>
        <taxon>Actinomycetes</taxon>
        <taxon>Pseudonocardiales</taxon>
        <taxon>Pseudonocardiaceae</taxon>
        <taxon>Lentzea</taxon>
    </lineage>
</organism>
<accession>A0ABQ3MX21</accession>
<comment type="similarity">
    <text evidence="1">Belongs to the UDP-glycosyltransferase family.</text>
</comment>
<dbReference type="SUPFAM" id="SSF53756">
    <property type="entry name" value="UDP-Glycosyltransferase/glycogen phosphorylase"/>
    <property type="match status" value="1"/>
</dbReference>
<gene>
    <name evidence="4" type="ORF">GCM10017774_86910</name>
</gene>
<evidence type="ECO:0000313" key="4">
    <source>
        <dbReference type="EMBL" id="GHH61245.1"/>
    </source>
</evidence>
<name>A0ABQ3MX21_9PSEU</name>
<feature type="domain" description="Erythromycin biosynthesis protein CIII-like C-terminal" evidence="3">
    <location>
        <begin position="246"/>
        <end position="338"/>
    </location>
</feature>
<evidence type="ECO:0000313" key="5">
    <source>
        <dbReference type="Proteomes" id="UP000605568"/>
    </source>
</evidence>
<protein>
    <submittedName>
        <fullName evidence="4">UDP glycosyltransferase</fullName>
    </submittedName>
</protein>
<dbReference type="CDD" id="cd03784">
    <property type="entry name" value="GT1_Gtf-like"/>
    <property type="match status" value="1"/>
</dbReference>
<evidence type="ECO:0000256" key="2">
    <source>
        <dbReference type="ARBA" id="ARBA00022679"/>
    </source>
</evidence>
<keyword evidence="5" id="KW-1185">Reference proteome</keyword>
<comment type="caution">
    <text evidence="4">The sequence shown here is derived from an EMBL/GenBank/DDBJ whole genome shotgun (WGS) entry which is preliminary data.</text>
</comment>
<dbReference type="PANTHER" id="PTHR48050">
    <property type="entry name" value="STEROL 3-BETA-GLUCOSYLTRANSFERASE"/>
    <property type="match status" value="1"/>
</dbReference>
<evidence type="ECO:0000256" key="1">
    <source>
        <dbReference type="ARBA" id="ARBA00009995"/>
    </source>
</evidence>
<dbReference type="Pfam" id="PF06722">
    <property type="entry name" value="EryCIII-like_C"/>
    <property type="match status" value="1"/>
</dbReference>
<dbReference type="InterPro" id="IPR006326">
    <property type="entry name" value="UDPGT_MGT-like"/>
</dbReference>
<dbReference type="InterPro" id="IPR002213">
    <property type="entry name" value="UDP_glucos_trans"/>
</dbReference>
<dbReference type="EMBL" id="BNAR01000025">
    <property type="protein sequence ID" value="GHH61245.1"/>
    <property type="molecule type" value="Genomic_DNA"/>
</dbReference>
<reference evidence="5" key="1">
    <citation type="journal article" date="2019" name="Int. J. Syst. Evol. Microbiol.">
        <title>The Global Catalogue of Microorganisms (GCM) 10K type strain sequencing project: providing services to taxonomists for standard genome sequencing and annotation.</title>
        <authorList>
            <consortium name="The Broad Institute Genomics Platform"/>
            <consortium name="The Broad Institute Genome Sequencing Center for Infectious Disease"/>
            <person name="Wu L."/>
            <person name="Ma J."/>
        </authorList>
    </citation>
    <scope>NUCLEOTIDE SEQUENCE [LARGE SCALE GENOMIC DNA]</scope>
    <source>
        <strain evidence="5">CGMCC 4.7367</strain>
    </source>
</reference>
<dbReference type="InterPro" id="IPR050426">
    <property type="entry name" value="Glycosyltransferase_28"/>
</dbReference>
<keyword evidence="2" id="KW-0808">Transferase</keyword>
<dbReference type="NCBIfam" id="TIGR01426">
    <property type="entry name" value="MGT"/>
    <property type="match status" value="1"/>
</dbReference>
<sequence>MAHIAVFLMAERGHLLPALGLIAELVRRGHRVSCPATAPFAPAVAECGATAIPYATTLPDALPSSLYEATRLALTEAESVLPQLEDVFRDDRPDLVVWDIAAWSGGVVAHRLEVPNVLVEGLLTSNEHWSLGTAVVPPRAFDPDAIRFFTRVHGFLGSALPEFVSGARRRIALFPRQFQPEGDTFGEHVAFTGPCLSARAFQGTWEPPPDRPVVLATTGTQVCADAARGMPWHLVTKGKVLSPAMNVETHEDVPQPAVLEHASVFVTRGGMGGVMEALHHGVPMIVAPHMTDQRLNGQRVEELGLGVLLDTVTVEGVRSLVDQLMSDSAISARVKDMQRMIHRAGGSAVAADVVEEELAR</sequence>
<dbReference type="InterPro" id="IPR010610">
    <property type="entry name" value="EryCIII-like_C"/>
</dbReference>
<dbReference type="PANTHER" id="PTHR48050:SF13">
    <property type="entry name" value="STEROL 3-BETA-GLUCOSYLTRANSFERASE UGT80A2"/>
    <property type="match status" value="1"/>
</dbReference>
<dbReference type="Proteomes" id="UP000605568">
    <property type="component" value="Unassembled WGS sequence"/>
</dbReference>
<dbReference type="Gene3D" id="3.40.50.2000">
    <property type="entry name" value="Glycogen Phosphorylase B"/>
    <property type="match status" value="2"/>
</dbReference>